<dbReference type="Pfam" id="PF06122">
    <property type="entry name" value="TraH"/>
    <property type="match status" value="1"/>
</dbReference>
<protein>
    <submittedName>
        <fullName evidence="2">Uncharacterized protein</fullName>
    </submittedName>
</protein>
<accession>A0ABQ6EEY4</accession>
<evidence type="ECO:0000313" key="3">
    <source>
        <dbReference type="Proteomes" id="UP001157117"/>
    </source>
</evidence>
<dbReference type="EMBL" id="BSPT01000035">
    <property type="protein sequence ID" value="GLT06193.1"/>
    <property type="molecule type" value="Genomic_DNA"/>
</dbReference>
<gene>
    <name evidence="2" type="ORF">GCM10007926_31260</name>
</gene>
<keyword evidence="1" id="KW-0732">Signal</keyword>
<keyword evidence="3" id="KW-1185">Reference proteome</keyword>
<name>A0ABQ6EEY4_9SPHN</name>
<proteinExistence type="predicted"/>
<sequence length="66" mass="6745">MLTASLVLAAPVPALAGVESEMQSFMTEMGAQANVTGPSAYQGQSAGYYSGGAMWALASWAGRRTS</sequence>
<comment type="caution">
    <text evidence="2">The sequence shown here is derived from an EMBL/GenBank/DDBJ whole genome shotgun (WGS) entry which is preliminary data.</text>
</comment>
<evidence type="ECO:0000256" key="1">
    <source>
        <dbReference type="SAM" id="SignalP"/>
    </source>
</evidence>
<evidence type="ECO:0000313" key="2">
    <source>
        <dbReference type="EMBL" id="GLT06193.1"/>
    </source>
</evidence>
<dbReference type="InterPro" id="IPR010927">
    <property type="entry name" value="T4SS_TraH"/>
</dbReference>
<organism evidence="2 3">
    <name type="scientific">Sphingomonas psychrolutea</name>
    <dbReference type="NCBI Taxonomy" id="1259676"/>
    <lineage>
        <taxon>Bacteria</taxon>
        <taxon>Pseudomonadati</taxon>
        <taxon>Pseudomonadota</taxon>
        <taxon>Alphaproteobacteria</taxon>
        <taxon>Sphingomonadales</taxon>
        <taxon>Sphingomonadaceae</taxon>
        <taxon>Sphingomonas</taxon>
    </lineage>
</organism>
<reference evidence="3" key="1">
    <citation type="journal article" date="2019" name="Int. J. Syst. Evol. Microbiol.">
        <title>The Global Catalogue of Microorganisms (GCM) 10K type strain sequencing project: providing services to taxonomists for standard genome sequencing and annotation.</title>
        <authorList>
            <consortium name="The Broad Institute Genomics Platform"/>
            <consortium name="The Broad Institute Genome Sequencing Center for Infectious Disease"/>
            <person name="Wu L."/>
            <person name="Ma J."/>
        </authorList>
    </citation>
    <scope>NUCLEOTIDE SEQUENCE [LARGE SCALE GENOMIC DNA]</scope>
    <source>
        <strain evidence="3">NBRC 109639</strain>
    </source>
</reference>
<dbReference type="Proteomes" id="UP001157117">
    <property type="component" value="Unassembled WGS sequence"/>
</dbReference>
<feature type="chain" id="PRO_5045867311" evidence="1">
    <location>
        <begin position="17"/>
        <end position="66"/>
    </location>
</feature>
<feature type="signal peptide" evidence="1">
    <location>
        <begin position="1"/>
        <end position="16"/>
    </location>
</feature>